<sequence>MLLLPSITQHFKAANHITTWYTNYQLLLKSRPYLSNTVTAAGLMLLGDVLAQREKKLTTVEVKYDPYRTLAMVISTALVTLPYVPFMRFLDRVFPNTFIGALQKSILNASTAAVVSNSWIVYTSTTMDALLKGETVVNAKRLGKTALAQRILGVAGNSARFWVPVNTMTFWMVPPHLRLTVNSMCGCVWSRMLSRLCNDEVSLG</sequence>
<keyword evidence="5" id="KW-0472">Membrane</keyword>
<evidence type="ECO:0000313" key="7">
    <source>
        <dbReference type="EMBL" id="ABY27185.1"/>
    </source>
</evidence>
<dbReference type="InterPro" id="IPR007248">
    <property type="entry name" value="Mpv17_PMP22"/>
</dbReference>
<dbReference type="AlphaFoldDB" id="C9VXL3"/>
<protein>
    <recommendedName>
        <fullName evidence="8">Protein Mpv17</fullName>
    </recommendedName>
</protein>
<comment type="subcellular location">
    <subcellularLocation>
        <location evidence="1">Membrane</location>
        <topology evidence="1">Multi-pass membrane protein</topology>
    </subcellularLocation>
</comment>
<dbReference type="GO" id="GO:0005737">
    <property type="term" value="C:cytoplasm"/>
    <property type="evidence" value="ECO:0007669"/>
    <property type="project" value="TreeGrafter"/>
</dbReference>
<evidence type="ECO:0000256" key="4">
    <source>
        <dbReference type="ARBA" id="ARBA00022989"/>
    </source>
</evidence>
<evidence type="ECO:0000256" key="2">
    <source>
        <dbReference type="ARBA" id="ARBA00006824"/>
    </source>
</evidence>
<keyword evidence="3" id="KW-0812">Transmembrane</keyword>
<evidence type="ECO:0008006" key="8">
    <source>
        <dbReference type="Google" id="ProtNLM"/>
    </source>
</evidence>
<accession>C9VXL3</accession>
<dbReference type="Pfam" id="PF04117">
    <property type="entry name" value="Mpv17_PMP22"/>
    <property type="match status" value="1"/>
</dbReference>
<evidence type="ECO:0000256" key="3">
    <source>
        <dbReference type="ARBA" id="ARBA00022692"/>
    </source>
</evidence>
<dbReference type="EMBL" id="EU156015">
    <property type="protein sequence ID" value="ABY27185.1"/>
    <property type="molecule type" value="mRNA"/>
</dbReference>
<reference evidence="7" key="1">
    <citation type="submission" date="2007-09" db="EMBL/GenBank/DDBJ databases">
        <title>Perkinsus SLRNA.</title>
        <authorList>
            <person name="Zhang H."/>
            <person name="Lin S."/>
        </authorList>
    </citation>
    <scope>NUCLEOTIDE SEQUENCE</scope>
    <source>
        <strain evidence="7">Pma_cDNA26</strain>
    </source>
</reference>
<keyword evidence="4" id="KW-1133">Transmembrane helix</keyword>
<name>C9VXL3_9ALVE</name>
<dbReference type="GO" id="GO:0016020">
    <property type="term" value="C:membrane"/>
    <property type="evidence" value="ECO:0007669"/>
    <property type="project" value="UniProtKB-SubCell"/>
</dbReference>
<evidence type="ECO:0000256" key="6">
    <source>
        <dbReference type="RuleBase" id="RU363053"/>
    </source>
</evidence>
<comment type="similarity">
    <text evidence="2 6">Belongs to the peroxisomal membrane protein PXMP2/4 family.</text>
</comment>
<proteinExistence type="evidence at transcript level"/>
<evidence type="ECO:0000256" key="5">
    <source>
        <dbReference type="ARBA" id="ARBA00023136"/>
    </source>
</evidence>
<evidence type="ECO:0000256" key="1">
    <source>
        <dbReference type="ARBA" id="ARBA00004141"/>
    </source>
</evidence>
<dbReference type="PANTHER" id="PTHR11266">
    <property type="entry name" value="PEROXISOMAL MEMBRANE PROTEIN 2, PXMP2 MPV17"/>
    <property type="match status" value="1"/>
</dbReference>
<organism evidence="7">
    <name type="scientific">Perkinsus marinus</name>
    <dbReference type="NCBI Taxonomy" id="31276"/>
    <lineage>
        <taxon>Eukaryota</taxon>
        <taxon>Sar</taxon>
        <taxon>Alveolata</taxon>
        <taxon>Perkinsozoa</taxon>
        <taxon>Perkinsea</taxon>
        <taxon>Perkinsida</taxon>
        <taxon>Perkinsidae</taxon>
        <taxon>Perkinsus</taxon>
    </lineage>
</organism>